<feature type="signal peptide" evidence="5">
    <location>
        <begin position="1"/>
        <end position="19"/>
    </location>
</feature>
<reference evidence="7" key="1">
    <citation type="journal article" date="2020" name="Stud. Mycol.">
        <title>101 Dothideomycetes genomes: a test case for predicting lifestyles and emergence of pathogens.</title>
        <authorList>
            <person name="Haridas S."/>
            <person name="Albert R."/>
            <person name="Binder M."/>
            <person name="Bloem J."/>
            <person name="Labutti K."/>
            <person name="Salamov A."/>
            <person name="Andreopoulos B."/>
            <person name="Baker S."/>
            <person name="Barry K."/>
            <person name="Bills G."/>
            <person name="Bluhm B."/>
            <person name="Cannon C."/>
            <person name="Castanera R."/>
            <person name="Culley D."/>
            <person name="Daum C."/>
            <person name="Ezra D."/>
            <person name="Gonzalez J."/>
            <person name="Henrissat B."/>
            <person name="Kuo A."/>
            <person name="Liang C."/>
            <person name="Lipzen A."/>
            <person name="Lutzoni F."/>
            <person name="Magnuson J."/>
            <person name="Mondo S."/>
            <person name="Nolan M."/>
            <person name="Ohm R."/>
            <person name="Pangilinan J."/>
            <person name="Park H.-J."/>
            <person name="Ramirez L."/>
            <person name="Alfaro M."/>
            <person name="Sun H."/>
            <person name="Tritt A."/>
            <person name="Yoshinaga Y."/>
            <person name="Zwiers L.-H."/>
            <person name="Turgeon B."/>
            <person name="Goodwin S."/>
            <person name="Spatafora J."/>
            <person name="Crous P."/>
            <person name="Grigoriev I."/>
        </authorList>
    </citation>
    <scope>NUCLEOTIDE SEQUENCE</scope>
    <source>
        <strain evidence="7">CBS 121167</strain>
    </source>
</reference>
<evidence type="ECO:0000256" key="2">
    <source>
        <dbReference type="ARBA" id="ARBA00004613"/>
    </source>
</evidence>
<name>A0A6A6B273_9PEZI</name>
<keyword evidence="5" id="KW-0732">Signal</keyword>
<protein>
    <submittedName>
        <fullName evidence="7">Lytic polysaccharide monooxygenase</fullName>
    </submittedName>
</protein>
<dbReference type="AlphaFoldDB" id="A0A6A6B273"/>
<keyword evidence="4" id="KW-1015">Disulfide bond</keyword>
<comment type="cofactor">
    <cofactor evidence="1">
        <name>Cu(2+)</name>
        <dbReference type="ChEBI" id="CHEBI:29036"/>
    </cofactor>
</comment>
<dbReference type="OrthoDB" id="4849160at2759"/>
<dbReference type="GO" id="GO:0004497">
    <property type="term" value="F:monooxygenase activity"/>
    <property type="evidence" value="ECO:0007669"/>
    <property type="project" value="UniProtKB-KW"/>
</dbReference>
<dbReference type="Proteomes" id="UP000799438">
    <property type="component" value="Unassembled WGS sequence"/>
</dbReference>
<keyword evidence="8" id="KW-1185">Reference proteome</keyword>
<dbReference type="PANTHER" id="PTHR33353:SF34">
    <property type="entry name" value="ENDO-BETA-1,4-GLUCANASE D"/>
    <property type="match status" value="1"/>
</dbReference>
<keyword evidence="7" id="KW-0560">Oxidoreductase</keyword>
<dbReference type="GO" id="GO:0005576">
    <property type="term" value="C:extracellular region"/>
    <property type="evidence" value="ECO:0007669"/>
    <property type="project" value="UniProtKB-SubCell"/>
</dbReference>
<organism evidence="7 8">
    <name type="scientific">Aplosporella prunicola CBS 121167</name>
    <dbReference type="NCBI Taxonomy" id="1176127"/>
    <lineage>
        <taxon>Eukaryota</taxon>
        <taxon>Fungi</taxon>
        <taxon>Dikarya</taxon>
        <taxon>Ascomycota</taxon>
        <taxon>Pezizomycotina</taxon>
        <taxon>Dothideomycetes</taxon>
        <taxon>Dothideomycetes incertae sedis</taxon>
        <taxon>Botryosphaeriales</taxon>
        <taxon>Aplosporellaceae</taxon>
        <taxon>Aplosporella</taxon>
    </lineage>
</organism>
<dbReference type="GeneID" id="54294975"/>
<gene>
    <name evidence="7" type="ORF">K452DRAFT_236050</name>
</gene>
<dbReference type="CDD" id="cd21175">
    <property type="entry name" value="LPMO_AA9"/>
    <property type="match status" value="1"/>
</dbReference>
<proteinExistence type="predicted"/>
<evidence type="ECO:0000259" key="6">
    <source>
        <dbReference type="Pfam" id="PF03443"/>
    </source>
</evidence>
<evidence type="ECO:0000256" key="1">
    <source>
        <dbReference type="ARBA" id="ARBA00001973"/>
    </source>
</evidence>
<dbReference type="PANTHER" id="PTHR33353">
    <property type="entry name" value="PUTATIVE (AFU_ORTHOLOGUE AFUA_1G12560)-RELATED"/>
    <property type="match status" value="1"/>
</dbReference>
<dbReference type="InterPro" id="IPR005103">
    <property type="entry name" value="AA9_LPMO"/>
</dbReference>
<dbReference type="EMBL" id="ML995504">
    <property type="protein sequence ID" value="KAF2137324.1"/>
    <property type="molecule type" value="Genomic_DNA"/>
</dbReference>
<keyword evidence="3" id="KW-0964">Secreted</keyword>
<dbReference type="Gene3D" id="2.70.50.70">
    <property type="match status" value="1"/>
</dbReference>
<comment type="subcellular location">
    <subcellularLocation>
        <location evidence="2">Secreted</location>
    </subcellularLocation>
</comment>
<evidence type="ECO:0000313" key="7">
    <source>
        <dbReference type="EMBL" id="KAF2137324.1"/>
    </source>
</evidence>
<evidence type="ECO:0000256" key="4">
    <source>
        <dbReference type="ARBA" id="ARBA00023157"/>
    </source>
</evidence>
<sequence>MRTFATAGTAAALVASVSAHGHVASIVAGSKTYTGYDPSFSYQTPAPKVPGWSAQNLDNGFVEPSSFSSPDIICHKEGKPGQSYVEVAAGEEVKLQWSTWPDSHVGPIIDYLASCDGDCTTVDKTKLQFVKIDQDGYHSGSSPGEWATTDLISNDFTWSAKIPKDLKAGNYVLRHEIIALHSAGQENGAQAYPQCVNLKVTGSGSTAISGGESATEFYKADDAGIKFNVYTEDIKYTIPGPALWKSAAAKLRRHVRDFTGY</sequence>
<keyword evidence="7" id="KW-0503">Monooxygenase</keyword>
<accession>A0A6A6B273</accession>
<feature type="chain" id="PRO_5025349223" evidence="5">
    <location>
        <begin position="20"/>
        <end position="261"/>
    </location>
</feature>
<dbReference type="RefSeq" id="XP_033393042.1">
    <property type="nucleotide sequence ID" value="XM_033537479.1"/>
</dbReference>
<evidence type="ECO:0000256" key="3">
    <source>
        <dbReference type="ARBA" id="ARBA00022525"/>
    </source>
</evidence>
<feature type="domain" description="Auxiliary Activity family 9 catalytic" evidence="6">
    <location>
        <begin position="20"/>
        <end position="232"/>
    </location>
</feature>
<dbReference type="InterPro" id="IPR049892">
    <property type="entry name" value="AA9"/>
</dbReference>
<dbReference type="Pfam" id="PF03443">
    <property type="entry name" value="AA9"/>
    <property type="match status" value="1"/>
</dbReference>
<evidence type="ECO:0000313" key="8">
    <source>
        <dbReference type="Proteomes" id="UP000799438"/>
    </source>
</evidence>
<evidence type="ECO:0000256" key="5">
    <source>
        <dbReference type="SAM" id="SignalP"/>
    </source>
</evidence>